<evidence type="ECO:0000256" key="1">
    <source>
        <dbReference type="ARBA" id="ARBA00022553"/>
    </source>
</evidence>
<dbReference type="InterPro" id="IPR001789">
    <property type="entry name" value="Sig_transdc_resp-reg_receiver"/>
</dbReference>
<proteinExistence type="predicted"/>
<dbReference type="SUPFAM" id="SSF52172">
    <property type="entry name" value="CheY-like"/>
    <property type="match status" value="1"/>
</dbReference>
<dbReference type="Pfam" id="PF00072">
    <property type="entry name" value="Response_reg"/>
    <property type="match status" value="1"/>
</dbReference>
<dbReference type="Gene3D" id="3.40.50.2300">
    <property type="match status" value="1"/>
</dbReference>
<dbReference type="OrthoDB" id="673128at2"/>
<dbReference type="PANTHER" id="PTHR44591:SF3">
    <property type="entry name" value="RESPONSE REGULATORY DOMAIN-CONTAINING PROTEIN"/>
    <property type="match status" value="1"/>
</dbReference>
<dbReference type="InterPro" id="IPR016024">
    <property type="entry name" value="ARM-type_fold"/>
</dbReference>
<keyword evidence="5" id="KW-1185">Reference proteome</keyword>
<evidence type="ECO:0000256" key="2">
    <source>
        <dbReference type="PROSITE-ProRule" id="PRU00169"/>
    </source>
</evidence>
<dbReference type="GO" id="GO:0000160">
    <property type="term" value="P:phosphorelay signal transduction system"/>
    <property type="evidence" value="ECO:0007669"/>
    <property type="project" value="InterPro"/>
</dbReference>
<dbReference type="InterPro" id="IPR011989">
    <property type="entry name" value="ARM-like"/>
</dbReference>
<feature type="domain" description="Response regulatory" evidence="3">
    <location>
        <begin position="409"/>
        <end position="526"/>
    </location>
</feature>
<accession>A0A239BX83</accession>
<dbReference type="Pfam" id="PF13646">
    <property type="entry name" value="HEAT_2"/>
    <property type="match status" value="1"/>
</dbReference>
<evidence type="ECO:0000313" key="5">
    <source>
        <dbReference type="Proteomes" id="UP000198324"/>
    </source>
</evidence>
<dbReference type="EMBL" id="FZOC01000006">
    <property type="protein sequence ID" value="SNS12665.1"/>
    <property type="molecule type" value="Genomic_DNA"/>
</dbReference>
<dbReference type="Gene3D" id="1.25.10.10">
    <property type="entry name" value="Leucine-rich Repeat Variant"/>
    <property type="match status" value="2"/>
</dbReference>
<feature type="modified residue" description="4-aspartylphosphate" evidence="2">
    <location>
        <position position="459"/>
    </location>
</feature>
<sequence>MGKLDGFRQKDFLEQITALNEIAGSRDPALIPDLVDLFEKPTGDTGVDYMVVGALNSVLGSSESTVVEGLASQNPAFRTLCIRTAGEYAFASAAEPLMRMAGTETDPDLLIEILASLSKIRPVGAEGVFRAFLRHPDQMLAAMAMEMAGVYADASALPVLAETLHAAGTDGSYERCDLTTWKAIDALAAIGSPGAARLLVEHIHHKNPTARRIVTDALVRLGETALPVLEPLYSTGGTDERILACNVAGFIGARKGADALVRAFDSGCFTDPNVRYAAFEALGRIGTLKGLVCLVDGLDEDDELILMAVVTGLERHAAPGVLKTISERIAAGTPNSPRICRAVVASRALRLFQELYKDDLVGDRLIDALRLSQDQDILDAFAQRLEEIGTARSRADAATLPQARTATRKAIAADDSKSMLALYRRILTDMGFEPLLAANGQEAYAYVENGEFADVVITDMNMPVMDGVELVGKLRGSLGYDETPILMVTTESENTQREVATKAGVTAFINKPFRPEDLKAALAGLLHDQP</sequence>
<evidence type="ECO:0000313" key="4">
    <source>
        <dbReference type="EMBL" id="SNS12665.1"/>
    </source>
</evidence>
<protein>
    <submittedName>
        <fullName evidence="4">HEAT repeat-containing protein</fullName>
    </submittedName>
</protein>
<dbReference type="SMART" id="SM00448">
    <property type="entry name" value="REC"/>
    <property type="match status" value="1"/>
</dbReference>
<dbReference type="SUPFAM" id="SSF48371">
    <property type="entry name" value="ARM repeat"/>
    <property type="match status" value="2"/>
</dbReference>
<organism evidence="4 5">
    <name type="scientific">Humidesulfovibrio mexicanus</name>
    <dbReference type="NCBI Taxonomy" id="147047"/>
    <lineage>
        <taxon>Bacteria</taxon>
        <taxon>Pseudomonadati</taxon>
        <taxon>Thermodesulfobacteriota</taxon>
        <taxon>Desulfovibrionia</taxon>
        <taxon>Desulfovibrionales</taxon>
        <taxon>Desulfovibrionaceae</taxon>
        <taxon>Humidesulfovibrio</taxon>
    </lineage>
</organism>
<name>A0A239BX83_9BACT</name>
<dbReference type="Proteomes" id="UP000198324">
    <property type="component" value="Unassembled WGS sequence"/>
</dbReference>
<dbReference type="InterPro" id="IPR050595">
    <property type="entry name" value="Bact_response_regulator"/>
</dbReference>
<evidence type="ECO:0000259" key="3">
    <source>
        <dbReference type="PROSITE" id="PS50110"/>
    </source>
</evidence>
<dbReference type="PANTHER" id="PTHR44591">
    <property type="entry name" value="STRESS RESPONSE REGULATOR PROTEIN 1"/>
    <property type="match status" value="1"/>
</dbReference>
<dbReference type="PROSITE" id="PS50110">
    <property type="entry name" value="RESPONSE_REGULATORY"/>
    <property type="match status" value="1"/>
</dbReference>
<dbReference type="InterPro" id="IPR011006">
    <property type="entry name" value="CheY-like_superfamily"/>
</dbReference>
<gene>
    <name evidence="4" type="ORF">SAMN04488503_2862</name>
</gene>
<dbReference type="RefSeq" id="WP_089275055.1">
    <property type="nucleotide sequence ID" value="NZ_FZOC01000006.1"/>
</dbReference>
<keyword evidence="1 2" id="KW-0597">Phosphoprotein</keyword>
<reference evidence="4 5" key="1">
    <citation type="submission" date="2017-06" db="EMBL/GenBank/DDBJ databases">
        <authorList>
            <person name="Kim H.J."/>
            <person name="Triplett B.A."/>
        </authorList>
    </citation>
    <scope>NUCLEOTIDE SEQUENCE [LARGE SCALE GENOMIC DNA]</scope>
    <source>
        <strain evidence="4 5">DSM 13116</strain>
    </source>
</reference>
<dbReference type="AlphaFoldDB" id="A0A239BX83"/>